<evidence type="ECO:0000256" key="5">
    <source>
        <dbReference type="ARBA" id="ARBA00022989"/>
    </source>
</evidence>
<keyword evidence="10" id="KW-1185">Reference proteome</keyword>
<feature type="transmembrane region" description="Helical" evidence="7">
    <location>
        <begin position="317"/>
        <end position="336"/>
    </location>
</feature>
<dbReference type="Gene3D" id="1.20.1250.20">
    <property type="entry name" value="MFS general substrate transporter like domains"/>
    <property type="match status" value="1"/>
</dbReference>
<reference evidence="9" key="2">
    <citation type="submission" date="2023-03" db="EMBL/GenBank/DDBJ databases">
        <authorList>
            <person name="Inwood S.N."/>
            <person name="Skelly J.G."/>
            <person name="Guhlin J."/>
            <person name="Harrop T.W.R."/>
            <person name="Goldson S.G."/>
            <person name="Dearden P.K."/>
        </authorList>
    </citation>
    <scope>NUCLEOTIDE SEQUENCE</scope>
    <source>
        <strain evidence="9">Lincoln</strain>
        <tissue evidence="9">Whole body</tissue>
    </source>
</reference>
<evidence type="ECO:0000313" key="9">
    <source>
        <dbReference type="EMBL" id="KAK0182212.1"/>
    </source>
</evidence>
<keyword evidence="6 7" id="KW-0472">Membrane</keyword>
<feature type="transmembrane region" description="Helical" evidence="7">
    <location>
        <begin position="151"/>
        <end position="170"/>
    </location>
</feature>
<feature type="transmembrane region" description="Helical" evidence="7">
    <location>
        <begin position="446"/>
        <end position="468"/>
    </location>
</feature>
<dbReference type="PROSITE" id="PS50850">
    <property type="entry name" value="MFS"/>
    <property type="match status" value="1"/>
</dbReference>
<protein>
    <recommendedName>
        <fullName evidence="8">Major facilitator superfamily (MFS) profile domain-containing protein</fullName>
    </recommendedName>
</protein>
<dbReference type="InterPro" id="IPR036259">
    <property type="entry name" value="MFS_trans_sf"/>
</dbReference>
<dbReference type="GO" id="GO:0016020">
    <property type="term" value="C:membrane"/>
    <property type="evidence" value="ECO:0007669"/>
    <property type="project" value="UniProtKB-SubCell"/>
</dbReference>
<comment type="subcellular location">
    <subcellularLocation>
        <location evidence="1">Membrane</location>
        <topology evidence="1">Multi-pass membrane protein</topology>
    </subcellularLocation>
</comment>
<reference evidence="9" key="1">
    <citation type="journal article" date="2023" name="bioRxiv">
        <title>Scaffold-level genome assemblies of two parasitoid biocontrol wasps reveal the parthenogenesis mechanism and an associated novel virus.</title>
        <authorList>
            <person name="Inwood S."/>
            <person name="Skelly J."/>
            <person name="Guhlin J."/>
            <person name="Harrop T."/>
            <person name="Goldson S."/>
            <person name="Dearden P."/>
        </authorList>
    </citation>
    <scope>NUCLEOTIDE SEQUENCE</scope>
    <source>
        <strain evidence="9">Lincoln</strain>
        <tissue evidence="9">Whole body</tissue>
    </source>
</reference>
<keyword evidence="2" id="KW-0813">Transport</keyword>
<dbReference type="PANTHER" id="PTHR11662:SF79">
    <property type="entry name" value="NA[+]-DEPENDENT INORGANIC PHOSPHATE COTRANSPORTER, ISOFORM A"/>
    <property type="match status" value="1"/>
</dbReference>
<dbReference type="PANTHER" id="PTHR11662">
    <property type="entry name" value="SOLUTE CARRIER FAMILY 17"/>
    <property type="match status" value="1"/>
</dbReference>
<feature type="transmembrane region" description="Helical" evidence="7">
    <location>
        <begin position="190"/>
        <end position="211"/>
    </location>
</feature>
<feature type="transmembrane region" description="Helical" evidence="7">
    <location>
        <begin position="411"/>
        <end position="434"/>
    </location>
</feature>
<name>A0AA39G648_MICHY</name>
<dbReference type="Proteomes" id="UP001168972">
    <property type="component" value="Unassembled WGS sequence"/>
</dbReference>
<evidence type="ECO:0000256" key="6">
    <source>
        <dbReference type="ARBA" id="ARBA00023136"/>
    </source>
</evidence>
<feature type="transmembrane region" description="Helical" evidence="7">
    <location>
        <begin position="126"/>
        <end position="145"/>
    </location>
</feature>
<evidence type="ECO:0000256" key="2">
    <source>
        <dbReference type="ARBA" id="ARBA00022448"/>
    </source>
</evidence>
<evidence type="ECO:0000256" key="7">
    <source>
        <dbReference type="SAM" id="Phobius"/>
    </source>
</evidence>
<evidence type="ECO:0000259" key="8">
    <source>
        <dbReference type="PROSITE" id="PS50850"/>
    </source>
</evidence>
<feature type="domain" description="Major facilitator superfamily (MFS) profile" evidence="8">
    <location>
        <begin position="30"/>
        <end position="472"/>
    </location>
</feature>
<organism evidence="9 10">
    <name type="scientific">Microctonus hyperodae</name>
    <name type="common">Parasitoid wasp</name>
    <dbReference type="NCBI Taxonomy" id="165561"/>
    <lineage>
        <taxon>Eukaryota</taxon>
        <taxon>Metazoa</taxon>
        <taxon>Ecdysozoa</taxon>
        <taxon>Arthropoda</taxon>
        <taxon>Hexapoda</taxon>
        <taxon>Insecta</taxon>
        <taxon>Pterygota</taxon>
        <taxon>Neoptera</taxon>
        <taxon>Endopterygota</taxon>
        <taxon>Hymenoptera</taxon>
        <taxon>Apocrita</taxon>
        <taxon>Ichneumonoidea</taxon>
        <taxon>Braconidae</taxon>
        <taxon>Euphorinae</taxon>
        <taxon>Microctonus</taxon>
    </lineage>
</organism>
<dbReference type="InterPro" id="IPR020846">
    <property type="entry name" value="MFS_dom"/>
</dbReference>
<dbReference type="GO" id="GO:0006820">
    <property type="term" value="P:monoatomic anion transport"/>
    <property type="evidence" value="ECO:0007669"/>
    <property type="project" value="TreeGrafter"/>
</dbReference>
<dbReference type="FunFam" id="1.20.1250.20:FF:000003">
    <property type="entry name" value="Solute carrier family 17 member 3"/>
    <property type="match status" value="1"/>
</dbReference>
<feature type="transmembrane region" description="Helical" evidence="7">
    <location>
        <begin position="380"/>
        <end position="404"/>
    </location>
</feature>
<feature type="transmembrane region" description="Helical" evidence="7">
    <location>
        <begin position="356"/>
        <end position="374"/>
    </location>
</feature>
<evidence type="ECO:0000313" key="10">
    <source>
        <dbReference type="Proteomes" id="UP001168972"/>
    </source>
</evidence>
<dbReference type="InterPro" id="IPR011701">
    <property type="entry name" value="MFS"/>
</dbReference>
<feature type="transmembrane region" description="Helical" evidence="7">
    <location>
        <begin position="217"/>
        <end position="236"/>
    </location>
</feature>
<dbReference type="EMBL" id="JAQQBR010000001">
    <property type="protein sequence ID" value="KAK0182212.1"/>
    <property type="molecule type" value="Genomic_DNA"/>
</dbReference>
<accession>A0AA39G648</accession>
<evidence type="ECO:0000256" key="4">
    <source>
        <dbReference type="ARBA" id="ARBA00022847"/>
    </source>
</evidence>
<gene>
    <name evidence="9" type="ORF">PV327_000373</name>
</gene>
<keyword evidence="4" id="KW-0769">Symport</keyword>
<comment type="caution">
    <text evidence="9">The sequence shown here is derived from an EMBL/GenBank/DDBJ whole genome shotgun (WGS) entry which is preliminary data.</text>
</comment>
<feature type="transmembrane region" description="Helical" evidence="7">
    <location>
        <begin position="275"/>
        <end position="297"/>
    </location>
</feature>
<dbReference type="AlphaFoldDB" id="A0AA39G648"/>
<keyword evidence="5 7" id="KW-1133">Transmembrane helix</keyword>
<dbReference type="GO" id="GO:0015293">
    <property type="term" value="F:symporter activity"/>
    <property type="evidence" value="ECO:0007669"/>
    <property type="project" value="UniProtKB-KW"/>
</dbReference>
<evidence type="ECO:0000256" key="1">
    <source>
        <dbReference type="ARBA" id="ARBA00004141"/>
    </source>
</evidence>
<dbReference type="SUPFAM" id="SSF103473">
    <property type="entry name" value="MFS general substrate transporter"/>
    <property type="match status" value="1"/>
</dbReference>
<evidence type="ECO:0000256" key="3">
    <source>
        <dbReference type="ARBA" id="ARBA00022692"/>
    </source>
</evidence>
<dbReference type="Pfam" id="PF07690">
    <property type="entry name" value="MFS_1"/>
    <property type="match status" value="1"/>
</dbReference>
<sequence>MKRKDFVTCRTVLWWMVFSGIGINYMLRVQLNLVIVAIVVPPRKTSIIGQCNGVIGDNITWQDDSFSIFDDYQQDHENDSQEVQKSHLFPWNEYEQGLATGAFYWIHMLSEIPGGMLARKYGTKSVFGIGNLLTILLGFLLPVAINYHLYALIIIRVIQGFVGGLAYPAAHNMAAKWIPCNERSKFVSAYMGAGVGIGIAYPICAFIINYLSWEAVFYIGSMIGIVWYLAWYFLVFDTPMQHPRISEEERIYIENNVEVSSEFTSENKPVPWRRILTSVPFWMTIFANWSTVWGYFTLMIEAPAYFAFVHGWNINEVGILSGFPHFFTMIFAWFFAQYSDWLLKTDRMTVTNVRKLATFFCTAAPALMVVGLSFSGCHSILAIFFIMIGVALVGSSSSGPLVILVDLSPNYASVLLGITGLIVDSAGFLSPLFVGLMINNNQTIERWQIIFVITALNMVAGFLLYHIWGTAKQQPWNNYEAVMTNDNMEIR</sequence>
<dbReference type="InterPro" id="IPR050382">
    <property type="entry name" value="MFS_Na/Anion_cotransporter"/>
</dbReference>
<keyword evidence="3 7" id="KW-0812">Transmembrane</keyword>
<proteinExistence type="predicted"/>